<reference evidence="2 3" key="1">
    <citation type="submission" date="2020-02" db="EMBL/GenBank/DDBJ databases">
        <title>Genome sequence of strain AETb3-4.</title>
        <authorList>
            <person name="Gao J."/>
            <person name="Zhang X."/>
        </authorList>
    </citation>
    <scope>NUCLEOTIDE SEQUENCE [LARGE SCALE GENOMIC DNA]</scope>
    <source>
        <strain evidence="2 3">AETb3-4</strain>
    </source>
</reference>
<comment type="caution">
    <text evidence="2">The sequence shown here is derived from an EMBL/GenBank/DDBJ whole genome shotgun (WGS) entry which is preliminary data.</text>
</comment>
<accession>A0A7Y7LXC6</accession>
<name>A0A7Y7LXC6_9MICC</name>
<keyword evidence="3" id="KW-1185">Reference proteome</keyword>
<gene>
    <name evidence="2" type="ORF">G6034_02230</name>
</gene>
<organism evidence="2 3">
    <name type="scientific">Arthrobacter wenxiniae</name>
    <dbReference type="NCBI Taxonomy" id="2713570"/>
    <lineage>
        <taxon>Bacteria</taxon>
        <taxon>Bacillati</taxon>
        <taxon>Actinomycetota</taxon>
        <taxon>Actinomycetes</taxon>
        <taxon>Micrococcales</taxon>
        <taxon>Micrococcaceae</taxon>
        <taxon>Arthrobacter</taxon>
    </lineage>
</organism>
<feature type="compositionally biased region" description="Basic and acidic residues" evidence="1">
    <location>
        <begin position="37"/>
        <end position="53"/>
    </location>
</feature>
<dbReference type="EMBL" id="JAAMFM010000002">
    <property type="protein sequence ID" value="NVM93742.1"/>
    <property type="molecule type" value="Genomic_DNA"/>
</dbReference>
<proteinExistence type="predicted"/>
<protein>
    <submittedName>
        <fullName evidence="2">Uncharacterized protein</fullName>
    </submittedName>
</protein>
<sequence>MSKHPDRDNADLTHDIPDADPLAEVYSEMVTPDIAEMNEHAERLAGEKDPDRP</sequence>
<evidence type="ECO:0000313" key="3">
    <source>
        <dbReference type="Proteomes" id="UP000543556"/>
    </source>
</evidence>
<feature type="region of interest" description="Disordered" evidence="1">
    <location>
        <begin position="1"/>
        <end position="53"/>
    </location>
</feature>
<evidence type="ECO:0000256" key="1">
    <source>
        <dbReference type="SAM" id="MobiDB-lite"/>
    </source>
</evidence>
<evidence type="ECO:0000313" key="2">
    <source>
        <dbReference type="EMBL" id="NVM93742.1"/>
    </source>
</evidence>
<feature type="compositionally biased region" description="Basic and acidic residues" evidence="1">
    <location>
        <begin position="1"/>
        <end position="17"/>
    </location>
</feature>
<dbReference type="Proteomes" id="UP000543556">
    <property type="component" value="Unassembled WGS sequence"/>
</dbReference>
<dbReference type="AlphaFoldDB" id="A0A7Y7LXC6"/>
<dbReference type="RefSeq" id="WP_176633469.1">
    <property type="nucleotide sequence ID" value="NZ_JAAMFM010000002.1"/>
</dbReference>